<dbReference type="HAMAP" id="MF_00507">
    <property type="entry name" value="UPF0181"/>
    <property type="match status" value="1"/>
</dbReference>
<feature type="region of interest" description="Disordered" evidence="2">
    <location>
        <begin position="43"/>
        <end position="80"/>
    </location>
</feature>
<keyword evidence="4" id="KW-1185">Reference proteome</keyword>
<dbReference type="Proteomes" id="UP000234503">
    <property type="component" value="Unassembled WGS sequence"/>
</dbReference>
<feature type="region of interest" description="Disordered" evidence="2">
    <location>
        <begin position="1"/>
        <end position="22"/>
    </location>
</feature>
<gene>
    <name evidence="3" type="ORF">CYR32_01600</name>
</gene>
<dbReference type="OrthoDB" id="6522084at2"/>
<proteinExistence type="inferred from homology"/>
<dbReference type="AlphaFoldDB" id="A0A2N5ED68"/>
<evidence type="ECO:0000256" key="1">
    <source>
        <dbReference type="HAMAP-Rule" id="MF_00507"/>
    </source>
</evidence>
<accession>A0A2N5ED68</accession>
<comment type="similarity">
    <text evidence="1">Belongs to the UPF0181 family.</text>
</comment>
<evidence type="ECO:0000256" key="2">
    <source>
        <dbReference type="SAM" id="MobiDB-lite"/>
    </source>
</evidence>
<organism evidence="3 4">
    <name type="scientific">Chimaeribacter coloradensis</name>
    <dbReference type="NCBI Taxonomy" id="2060068"/>
    <lineage>
        <taxon>Bacteria</taxon>
        <taxon>Pseudomonadati</taxon>
        <taxon>Pseudomonadota</taxon>
        <taxon>Gammaproteobacteria</taxon>
        <taxon>Enterobacterales</taxon>
        <taxon>Yersiniaceae</taxon>
        <taxon>Chimaeribacter</taxon>
    </lineage>
</organism>
<sequence length="80" mass="8955">MQAGMPALSHQEQQQAAERIHQLMEEGMSSGQAIAVVAQEIRESHQGGQVAVRFEDDEPDDEDQDAEDEEDEDDEDDHGY</sequence>
<protein>
    <recommendedName>
        <fullName evidence="1">UPF0181 protein CYR32_01600</fullName>
    </recommendedName>
</protein>
<dbReference type="Pfam" id="PF03701">
    <property type="entry name" value="UPF0181"/>
    <property type="match status" value="1"/>
</dbReference>
<dbReference type="EMBL" id="PJZH01000001">
    <property type="protein sequence ID" value="PLR40464.1"/>
    <property type="molecule type" value="Genomic_DNA"/>
</dbReference>
<dbReference type="InterPro" id="IPR005371">
    <property type="entry name" value="UPF0181"/>
</dbReference>
<evidence type="ECO:0000313" key="4">
    <source>
        <dbReference type="Proteomes" id="UP000234503"/>
    </source>
</evidence>
<name>A0A2N5ED68_9GAMM</name>
<evidence type="ECO:0000313" key="3">
    <source>
        <dbReference type="EMBL" id="PLR40464.1"/>
    </source>
</evidence>
<comment type="caution">
    <text evidence="3">The sequence shown here is derived from an EMBL/GenBank/DDBJ whole genome shotgun (WGS) entry which is preliminary data.</text>
</comment>
<reference evidence="3 4" key="1">
    <citation type="submission" date="2017-12" db="EMBL/GenBank/DDBJ databases">
        <title>Characterization of six clinical isolates of Enterochimera gen. nov., a novel genus of the Yersiniaciae family and the three species Enterochimera arupensis sp. nov., Enterochimera coloradensis sp. nov, and Enterochimera californica sp. nov.</title>
        <authorList>
            <person name="Rossi A."/>
            <person name="Fisher M."/>
        </authorList>
    </citation>
    <scope>NUCLEOTIDE SEQUENCE [LARGE SCALE GENOMIC DNA]</scope>
    <source>
        <strain evidence="4">2016-Iso4</strain>
    </source>
</reference>
<feature type="compositionally biased region" description="Acidic residues" evidence="2">
    <location>
        <begin position="55"/>
        <end position="80"/>
    </location>
</feature>
<dbReference type="RefSeq" id="WP_101821868.1">
    <property type="nucleotide sequence ID" value="NZ_PJZH01000001.1"/>
</dbReference>
<dbReference type="NCBIfam" id="NF003476">
    <property type="entry name" value="PRK05114.1"/>
    <property type="match status" value="1"/>
</dbReference>